<dbReference type="InterPro" id="IPR038606">
    <property type="entry name" value="To_sf"/>
</dbReference>
<comment type="caution">
    <text evidence="2">The sequence shown here is derived from an EMBL/GenBank/DDBJ whole genome shotgun (WGS) entry which is preliminary data.</text>
</comment>
<keyword evidence="3" id="KW-1185">Reference proteome</keyword>
<dbReference type="InParanoid" id="A0A6L2Q0X6"/>
<evidence type="ECO:0000256" key="1">
    <source>
        <dbReference type="SAM" id="MobiDB-lite"/>
    </source>
</evidence>
<protein>
    <recommendedName>
        <fullName evidence="4">Circadian clock-controlled protein</fullName>
    </recommendedName>
</protein>
<evidence type="ECO:0000313" key="3">
    <source>
        <dbReference type="Proteomes" id="UP000502823"/>
    </source>
</evidence>
<dbReference type="GO" id="GO:0005615">
    <property type="term" value="C:extracellular space"/>
    <property type="evidence" value="ECO:0007669"/>
    <property type="project" value="TreeGrafter"/>
</dbReference>
<dbReference type="EMBL" id="BLKM01000631">
    <property type="protein sequence ID" value="GFG36375.1"/>
    <property type="molecule type" value="Genomic_DNA"/>
</dbReference>
<reference evidence="3" key="1">
    <citation type="submission" date="2020-01" db="EMBL/GenBank/DDBJ databases">
        <title>Draft genome sequence of the Termite Coptotermes fromosanus.</title>
        <authorList>
            <person name="Itakura S."/>
            <person name="Yosikawa Y."/>
            <person name="Umezawa K."/>
        </authorList>
    </citation>
    <scope>NUCLEOTIDE SEQUENCE [LARGE SCALE GENOMIC DNA]</scope>
</reference>
<dbReference type="Proteomes" id="UP000502823">
    <property type="component" value="Unassembled WGS sequence"/>
</dbReference>
<gene>
    <name evidence="2" type="ORF">Cfor_06094</name>
</gene>
<dbReference type="SMART" id="SM00700">
    <property type="entry name" value="JHBP"/>
    <property type="match status" value="1"/>
</dbReference>
<evidence type="ECO:0000313" key="2">
    <source>
        <dbReference type="EMBL" id="GFG36375.1"/>
    </source>
</evidence>
<accession>A0A6L2Q0X6</accession>
<evidence type="ECO:0008006" key="4">
    <source>
        <dbReference type="Google" id="ProtNLM"/>
    </source>
</evidence>
<feature type="region of interest" description="Disordered" evidence="1">
    <location>
        <begin position="1"/>
        <end position="44"/>
    </location>
</feature>
<organism evidence="2 3">
    <name type="scientific">Coptotermes formosanus</name>
    <name type="common">Formosan subterranean termite</name>
    <dbReference type="NCBI Taxonomy" id="36987"/>
    <lineage>
        <taxon>Eukaryota</taxon>
        <taxon>Metazoa</taxon>
        <taxon>Ecdysozoa</taxon>
        <taxon>Arthropoda</taxon>
        <taxon>Hexapoda</taxon>
        <taxon>Insecta</taxon>
        <taxon>Pterygota</taxon>
        <taxon>Neoptera</taxon>
        <taxon>Polyneoptera</taxon>
        <taxon>Dictyoptera</taxon>
        <taxon>Blattodea</taxon>
        <taxon>Blattoidea</taxon>
        <taxon>Termitoidae</taxon>
        <taxon>Rhinotermitidae</taxon>
        <taxon>Coptotermes</taxon>
    </lineage>
</organism>
<dbReference type="OrthoDB" id="8191090at2759"/>
<dbReference type="Gene3D" id="3.15.10.30">
    <property type="entry name" value="Haemolymph juvenile hormone binding protein"/>
    <property type="match status" value="1"/>
</dbReference>
<dbReference type="PANTHER" id="PTHR11008:SF14">
    <property type="entry name" value="CIRCADIAN CLOCK-CONTROLLED PROTEIN-LIKE PROTEIN"/>
    <property type="match status" value="1"/>
</dbReference>
<dbReference type="InterPro" id="IPR010562">
    <property type="entry name" value="Haemolymph_juvenile_hormone-bd"/>
</dbReference>
<dbReference type="PANTHER" id="PTHR11008">
    <property type="entry name" value="PROTEIN TAKEOUT-LIKE PROTEIN"/>
    <property type="match status" value="1"/>
</dbReference>
<sequence length="307" mass="33666">MSLHHVYGLGSKPTRNIRVPRDGHKRQSQLTDRYKQKVPGQAGQPLYKASNSPTSGYSVCGCQHVGQASSDTSHCCSGSSPRRLFQEDTHEIFFRPTPQAIPAPCVHARFICAGIPKINVPPIEPFVLPALEINRDLDAIKIRAFIQNAVAYGGSGFVINSLKTDIDKLALELSINLPRIDVTAEYDVDGRVLVAPIKSSGVFKGNFTDVHVEAKGDGKVITKEGVEYLQVNKIQTKIQVGDSGVKISDKDDKRGLLNESTVQFYNQNKKQILNIILPIVQETAEELITQIGNRILGTFPLSELLPA</sequence>
<dbReference type="Pfam" id="PF06585">
    <property type="entry name" value="JHBP"/>
    <property type="match status" value="1"/>
</dbReference>
<name>A0A6L2Q0X6_COPFO</name>
<dbReference type="AlphaFoldDB" id="A0A6L2Q0X6"/>
<proteinExistence type="predicted"/>